<sequence>MIDFRYHVVSLVSVFLALAVGIVLGAGPLNEGISVGITDQVRQLTQESNQLRSERDEAAAGLTSAENWAAAVAPAMVAGRLTGRTVAVVELPDADGDQVGATLDLLRSAGAEIRSQVRVQDAFSDPTTLAARRGTAQDLAQRYSAVVPADPTPDSGADSATLTADLLSRELAGALLTTGAADLDPLSPAAAQAGQLLGQLADAGYVDVESGGDGAPRAALAVVVGAAPATTSGTTEDAAAAAGQVAALALLAALDAAGSGTVLAAPAEAADDGGVIAALRADNDLSDDVSSVDGLQTPIGRVNVVLALREQATGGAGQYGTAGSADAVSPPLTETAS</sequence>
<organism evidence="2 3">
    <name type="scientific">Kineococcus gynurae</name>
    <dbReference type="NCBI Taxonomy" id="452979"/>
    <lineage>
        <taxon>Bacteria</taxon>
        <taxon>Bacillati</taxon>
        <taxon>Actinomycetota</taxon>
        <taxon>Actinomycetes</taxon>
        <taxon>Kineosporiales</taxon>
        <taxon>Kineosporiaceae</taxon>
        <taxon>Kineococcus</taxon>
    </lineage>
</organism>
<dbReference type="RefSeq" id="WP_380134198.1">
    <property type="nucleotide sequence ID" value="NZ_JBHLUI010000001.1"/>
</dbReference>
<evidence type="ECO:0000256" key="1">
    <source>
        <dbReference type="SAM" id="MobiDB-lite"/>
    </source>
</evidence>
<evidence type="ECO:0000313" key="2">
    <source>
        <dbReference type="EMBL" id="MFB9378873.1"/>
    </source>
</evidence>
<comment type="caution">
    <text evidence="2">The sequence shown here is derived from an EMBL/GenBank/DDBJ whole genome shotgun (WGS) entry which is preliminary data.</text>
</comment>
<name>A0ABV5LXP5_9ACTN</name>
<reference evidence="2 3" key="1">
    <citation type="submission" date="2024-09" db="EMBL/GenBank/DDBJ databases">
        <authorList>
            <person name="Sun Q."/>
            <person name="Mori K."/>
        </authorList>
    </citation>
    <scope>NUCLEOTIDE SEQUENCE [LARGE SCALE GENOMIC DNA]</scope>
    <source>
        <strain evidence="2 3">TISTR 1856</strain>
    </source>
</reference>
<proteinExistence type="predicted"/>
<dbReference type="EMBL" id="JBHMDM010000012">
    <property type="protein sequence ID" value="MFB9378873.1"/>
    <property type="molecule type" value="Genomic_DNA"/>
</dbReference>
<evidence type="ECO:0000313" key="3">
    <source>
        <dbReference type="Proteomes" id="UP001589748"/>
    </source>
</evidence>
<dbReference type="InterPro" id="IPR021522">
    <property type="entry name" value="MctB"/>
</dbReference>
<protein>
    <submittedName>
        <fullName evidence="2">Copper transporter</fullName>
    </submittedName>
</protein>
<gene>
    <name evidence="2" type="ORF">ACFFVI_18090</name>
</gene>
<dbReference type="Pfam" id="PF11382">
    <property type="entry name" value="MctB"/>
    <property type="match status" value="1"/>
</dbReference>
<feature type="region of interest" description="Disordered" evidence="1">
    <location>
        <begin position="315"/>
        <end position="337"/>
    </location>
</feature>
<keyword evidence="3" id="KW-1185">Reference proteome</keyword>
<dbReference type="Proteomes" id="UP001589748">
    <property type="component" value="Unassembled WGS sequence"/>
</dbReference>
<accession>A0ABV5LXP5</accession>